<comment type="caution">
    <text evidence="4">The sequence shown here is derived from an EMBL/GenBank/DDBJ whole genome shotgun (WGS) entry which is preliminary data.</text>
</comment>
<dbReference type="AlphaFoldDB" id="A0AAV0V7L8"/>
<gene>
    <name evidence="4" type="ORF">PDE001_LOCUS9719</name>
</gene>
<organism evidence="4 5">
    <name type="scientific">Peronospora destructor</name>
    <dbReference type="NCBI Taxonomy" id="86335"/>
    <lineage>
        <taxon>Eukaryota</taxon>
        <taxon>Sar</taxon>
        <taxon>Stramenopiles</taxon>
        <taxon>Oomycota</taxon>
        <taxon>Peronosporomycetes</taxon>
        <taxon>Peronosporales</taxon>
        <taxon>Peronosporaceae</taxon>
        <taxon>Peronospora</taxon>
    </lineage>
</organism>
<evidence type="ECO:0000256" key="2">
    <source>
        <dbReference type="SAM" id="MobiDB-lite"/>
    </source>
</evidence>
<dbReference type="Proteomes" id="UP001162029">
    <property type="component" value="Unassembled WGS sequence"/>
</dbReference>
<dbReference type="InterPro" id="IPR000253">
    <property type="entry name" value="FHA_dom"/>
</dbReference>
<dbReference type="InterPro" id="IPR008984">
    <property type="entry name" value="SMAD_FHA_dom_sf"/>
</dbReference>
<name>A0AAV0V7L8_9STRA</name>
<dbReference type="SUPFAM" id="SSF49879">
    <property type="entry name" value="SMAD/FHA domain"/>
    <property type="match status" value="1"/>
</dbReference>
<feature type="compositionally biased region" description="Basic and acidic residues" evidence="2">
    <location>
        <begin position="26"/>
        <end position="36"/>
    </location>
</feature>
<accession>A0AAV0V7L8</accession>
<evidence type="ECO:0000256" key="1">
    <source>
        <dbReference type="SAM" id="Coils"/>
    </source>
</evidence>
<evidence type="ECO:0000313" key="4">
    <source>
        <dbReference type="EMBL" id="CAI5744582.1"/>
    </source>
</evidence>
<dbReference type="Pfam" id="PF00498">
    <property type="entry name" value="FHA"/>
    <property type="match status" value="1"/>
</dbReference>
<dbReference type="PROSITE" id="PS50006">
    <property type="entry name" value="FHA_DOMAIN"/>
    <property type="match status" value="1"/>
</dbReference>
<protein>
    <recommendedName>
        <fullName evidence="3">FHA domain-containing protein</fullName>
    </recommendedName>
</protein>
<keyword evidence="5" id="KW-1185">Reference proteome</keyword>
<feature type="compositionally biased region" description="Polar residues" evidence="2">
    <location>
        <begin position="8"/>
        <end position="22"/>
    </location>
</feature>
<proteinExistence type="predicted"/>
<sequence>MKRKQIAAANTTSKEQKVSSTTKRARATEKSPHNSEKSVQTLDEIDVQKFLLQDCQALSKKLAEQAQLQADELRRELEKGKKVLLDALQTEKENIDKDDNVTPRALTIAIRCITGPHCGKRFCLDIDVKRHSSCLIGRSSGRKFRPPRGLSVPKDSELSTSHGEIKMETTGKIFFFDLDSTNGTRINDVDLKAHVPYELTLSKPIKVEVGAGEYEFVFERK</sequence>
<feature type="coiled-coil region" evidence="1">
    <location>
        <begin position="56"/>
        <end position="83"/>
    </location>
</feature>
<reference evidence="4" key="1">
    <citation type="submission" date="2022-12" db="EMBL/GenBank/DDBJ databases">
        <authorList>
            <person name="Webb A."/>
        </authorList>
    </citation>
    <scope>NUCLEOTIDE SEQUENCE</scope>
    <source>
        <strain evidence="4">Pd1</strain>
    </source>
</reference>
<dbReference type="Gene3D" id="2.60.200.20">
    <property type="match status" value="1"/>
</dbReference>
<evidence type="ECO:0000313" key="5">
    <source>
        <dbReference type="Proteomes" id="UP001162029"/>
    </source>
</evidence>
<feature type="region of interest" description="Disordered" evidence="2">
    <location>
        <begin position="1"/>
        <end position="39"/>
    </location>
</feature>
<evidence type="ECO:0000259" key="3">
    <source>
        <dbReference type="PROSITE" id="PS50006"/>
    </source>
</evidence>
<dbReference type="EMBL" id="CANTFM010002147">
    <property type="protein sequence ID" value="CAI5744582.1"/>
    <property type="molecule type" value="Genomic_DNA"/>
</dbReference>
<keyword evidence="1" id="KW-0175">Coiled coil</keyword>
<feature type="domain" description="FHA" evidence="3">
    <location>
        <begin position="134"/>
        <end position="191"/>
    </location>
</feature>